<dbReference type="Pfam" id="PF00440">
    <property type="entry name" value="TetR_N"/>
    <property type="match status" value="1"/>
</dbReference>
<dbReference type="Gene3D" id="1.10.10.60">
    <property type="entry name" value="Homeodomain-like"/>
    <property type="match status" value="1"/>
</dbReference>
<dbReference type="Gene3D" id="1.10.357.10">
    <property type="entry name" value="Tetracycline Repressor, domain 2"/>
    <property type="match status" value="1"/>
</dbReference>
<gene>
    <name evidence="6" type="ORF">HNR10_000064</name>
</gene>
<keyword evidence="3" id="KW-0804">Transcription</keyword>
<dbReference type="GO" id="GO:0000976">
    <property type="term" value="F:transcription cis-regulatory region binding"/>
    <property type="evidence" value="ECO:0007669"/>
    <property type="project" value="TreeGrafter"/>
</dbReference>
<dbReference type="Proteomes" id="UP000572051">
    <property type="component" value="Unassembled WGS sequence"/>
</dbReference>
<evidence type="ECO:0000313" key="6">
    <source>
        <dbReference type="EMBL" id="NYJ32183.1"/>
    </source>
</evidence>
<dbReference type="PROSITE" id="PS01081">
    <property type="entry name" value="HTH_TETR_1"/>
    <property type="match status" value="1"/>
</dbReference>
<dbReference type="EMBL" id="JACCFS010000001">
    <property type="protein sequence ID" value="NYJ32183.1"/>
    <property type="molecule type" value="Genomic_DNA"/>
</dbReference>
<sequence length="205" mass="23291">MKPGETNPERLWTRTRRAAYAEITDIAMRLFLSQGFDATTIDEIASASGISRRSFFRYFGTKEDIVLSDLVREGEEARRALEERPESEPPWTALRNVVLSVSGPSHDHERRLKVTKMMYETPSLRSRCFEKHLQWQEQIVPEVRRRLAGEHAVEQWPDVRARSLVASAIACLDIAGEAWARADGDVPLGELLEAAFDAVGRTREP</sequence>
<name>A0A7Z0EHI1_9ACTN</name>
<evidence type="ECO:0000256" key="4">
    <source>
        <dbReference type="PROSITE-ProRule" id="PRU00335"/>
    </source>
</evidence>
<keyword evidence="1" id="KW-0805">Transcription regulation</keyword>
<evidence type="ECO:0000256" key="1">
    <source>
        <dbReference type="ARBA" id="ARBA00023015"/>
    </source>
</evidence>
<keyword evidence="2 4" id="KW-0238">DNA-binding</keyword>
<organism evidence="6 7">
    <name type="scientific">Nocardiopsis aegyptia</name>
    <dbReference type="NCBI Taxonomy" id="220378"/>
    <lineage>
        <taxon>Bacteria</taxon>
        <taxon>Bacillati</taxon>
        <taxon>Actinomycetota</taxon>
        <taxon>Actinomycetes</taxon>
        <taxon>Streptosporangiales</taxon>
        <taxon>Nocardiopsidaceae</taxon>
        <taxon>Nocardiopsis</taxon>
    </lineage>
</organism>
<dbReference type="SUPFAM" id="SSF46689">
    <property type="entry name" value="Homeodomain-like"/>
    <property type="match status" value="1"/>
</dbReference>
<dbReference type="PRINTS" id="PR00455">
    <property type="entry name" value="HTHTETR"/>
</dbReference>
<dbReference type="InterPro" id="IPR050109">
    <property type="entry name" value="HTH-type_TetR-like_transc_reg"/>
</dbReference>
<feature type="domain" description="HTH tetR-type" evidence="5">
    <location>
        <begin position="17"/>
        <end position="77"/>
    </location>
</feature>
<proteinExistence type="predicted"/>
<dbReference type="PANTHER" id="PTHR30055">
    <property type="entry name" value="HTH-TYPE TRANSCRIPTIONAL REGULATOR RUTR"/>
    <property type="match status" value="1"/>
</dbReference>
<dbReference type="InterPro" id="IPR001647">
    <property type="entry name" value="HTH_TetR"/>
</dbReference>
<dbReference type="Pfam" id="PF17754">
    <property type="entry name" value="TetR_C_14"/>
    <property type="match status" value="1"/>
</dbReference>
<feature type="DNA-binding region" description="H-T-H motif" evidence="4">
    <location>
        <begin position="40"/>
        <end position="59"/>
    </location>
</feature>
<comment type="caution">
    <text evidence="6">The sequence shown here is derived from an EMBL/GenBank/DDBJ whole genome shotgun (WGS) entry which is preliminary data.</text>
</comment>
<keyword evidence="7" id="KW-1185">Reference proteome</keyword>
<dbReference type="PANTHER" id="PTHR30055:SF238">
    <property type="entry name" value="MYCOFACTOCIN BIOSYNTHESIS TRANSCRIPTIONAL REGULATOR MFTR-RELATED"/>
    <property type="match status" value="1"/>
</dbReference>
<dbReference type="GO" id="GO:0003700">
    <property type="term" value="F:DNA-binding transcription factor activity"/>
    <property type="evidence" value="ECO:0007669"/>
    <property type="project" value="TreeGrafter"/>
</dbReference>
<dbReference type="PROSITE" id="PS50977">
    <property type="entry name" value="HTH_TETR_2"/>
    <property type="match status" value="1"/>
</dbReference>
<evidence type="ECO:0000259" key="5">
    <source>
        <dbReference type="PROSITE" id="PS50977"/>
    </source>
</evidence>
<reference evidence="6 7" key="1">
    <citation type="submission" date="2020-07" db="EMBL/GenBank/DDBJ databases">
        <title>Sequencing the genomes of 1000 actinobacteria strains.</title>
        <authorList>
            <person name="Klenk H.-P."/>
        </authorList>
    </citation>
    <scope>NUCLEOTIDE SEQUENCE [LARGE SCALE GENOMIC DNA]</scope>
    <source>
        <strain evidence="6 7">DSM 44442</strain>
    </source>
</reference>
<evidence type="ECO:0000256" key="3">
    <source>
        <dbReference type="ARBA" id="ARBA00023163"/>
    </source>
</evidence>
<evidence type="ECO:0000313" key="7">
    <source>
        <dbReference type="Proteomes" id="UP000572051"/>
    </source>
</evidence>
<evidence type="ECO:0000256" key="2">
    <source>
        <dbReference type="ARBA" id="ARBA00023125"/>
    </source>
</evidence>
<dbReference type="AlphaFoldDB" id="A0A7Z0EHI1"/>
<dbReference type="RefSeq" id="WP_179819876.1">
    <property type="nucleotide sequence ID" value="NZ_JACCFS010000001.1"/>
</dbReference>
<dbReference type="InterPro" id="IPR041347">
    <property type="entry name" value="MftR_C"/>
</dbReference>
<dbReference type="InterPro" id="IPR009057">
    <property type="entry name" value="Homeodomain-like_sf"/>
</dbReference>
<accession>A0A7Z0EHI1</accession>
<dbReference type="InterPro" id="IPR023772">
    <property type="entry name" value="DNA-bd_HTH_TetR-type_CS"/>
</dbReference>
<protein>
    <submittedName>
        <fullName evidence="6">AcrR family transcriptional regulator</fullName>
    </submittedName>
</protein>